<proteinExistence type="predicted"/>
<sequence length="298" mass="34144">MDIDSEAALAAKQKEVAAALNAEAYHDTHRKVWKREDNFNFITTPTNREDYPYDKVAKTGQITTLPAVSKTPFTDAAYPRLHIPFRKLTEDLSRGQKVALQEEHDQYIVVIPFSAGPKFYQNYTTLKQDVTAFLDGLQIERGDYRISLPSECLAKKTHDYQTTWPFFIEGAAPPLWKFLLWQQTFPIDEKLVLNFLPVDTNHQSWVIATYRCGAVENNGARITKALQWIKKTVCENRMITDIVNKIHTGQGFMGHATLVCEEMTHSWSLEYIPTLQNNHEVGVWQLTGKPLTTNDDDH</sequence>
<accession>A0AA39ISF5</accession>
<dbReference type="EMBL" id="JAUEPT010000229">
    <property type="protein sequence ID" value="KAK0429610.1"/>
    <property type="molecule type" value="Genomic_DNA"/>
</dbReference>
<evidence type="ECO:0000313" key="2">
    <source>
        <dbReference type="Proteomes" id="UP001175226"/>
    </source>
</evidence>
<comment type="caution">
    <text evidence="1">The sequence shown here is derived from an EMBL/GenBank/DDBJ whole genome shotgun (WGS) entry which is preliminary data.</text>
</comment>
<dbReference type="AlphaFoldDB" id="A0AA39ISF5"/>
<protein>
    <submittedName>
        <fullName evidence="1">Uncharacterized protein</fullName>
    </submittedName>
</protein>
<organism evidence="1 2">
    <name type="scientific">Armillaria borealis</name>
    <dbReference type="NCBI Taxonomy" id="47425"/>
    <lineage>
        <taxon>Eukaryota</taxon>
        <taxon>Fungi</taxon>
        <taxon>Dikarya</taxon>
        <taxon>Basidiomycota</taxon>
        <taxon>Agaricomycotina</taxon>
        <taxon>Agaricomycetes</taxon>
        <taxon>Agaricomycetidae</taxon>
        <taxon>Agaricales</taxon>
        <taxon>Marasmiineae</taxon>
        <taxon>Physalacriaceae</taxon>
        <taxon>Armillaria</taxon>
    </lineage>
</organism>
<dbReference type="Proteomes" id="UP001175226">
    <property type="component" value="Unassembled WGS sequence"/>
</dbReference>
<keyword evidence="2" id="KW-1185">Reference proteome</keyword>
<name>A0AA39ISF5_9AGAR</name>
<gene>
    <name evidence="1" type="ORF">EV421DRAFT_1745329</name>
</gene>
<reference evidence="1" key="1">
    <citation type="submission" date="2023-06" db="EMBL/GenBank/DDBJ databases">
        <authorList>
            <consortium name="Lawrence Berkeley National Laboratory"/>
            <person name="Ahrendt S."/>
            <person name="Sahu N."/>
            <person name="Indic B."/>
            <person name="Wong-Bajracharya J."/>
            <person name="Merenyi Z."/>
            <person name="Ke H.-M."/>
            <person name="Monk M."/>
            <person name="Kocsube S."/>
            <person name="Drula E."/>
            <person name="Lipzen A."/>
            <person name="Balint B."/>
            <person name="Henrissat B."/>
            <person name="Andreopoulos B."/>
            <person name="Martin F.M."/>
            <person name="Harder C.B."/>
            <person name="Rigling D."/>
            <person name="Ford K.L."/>
            <person name="Foster G.D."/>
            <person name="Pangilinan J."/>
            <person name="Papanicolaou A."/>
            <person name="Barry K."/>
            <person name="LaButti K."/>
            <person name="Viragh M."/>
            <person name="Koriabine M."/>
            <person name="Yan M."/>
            <person name="Riley R."/>
            <person name="Champramary S."/>
            <person name="Plett K.L."/>
            <person name="Tsai I.J."/>
            <person name="Slot J."/>
            <person name="Sipos G."/>
            <person name="Plett J."/>
            <person name="Nagy L.G."/>
            <person name="Grigoriev I.V."/>
        </authorList>
    </citation>
    <scope>NUCLEOTIDE SEQUENCE</scope>
    <source>
        <strain evidence="1">FPL87.14</strain>
    </source>
</reference>
<evidence type="ECO:0000313" key="1">
    <source>
        <dbReference type="EMBL" id="KAK0429610.1"/>
    </source>
</evidence>